<organism evidence="1 2">
    <name type="scientific">Flavihumibacter solisilvae</name>
    <dbReference type="NCBI Taxonomy" id="1349421"/>
    <lineage>
        <taxon>Bacteria</taxon>
        <taxon>Pseudomonadati</taxon>
        <taxon>Bacteroidota</taxon>
        <taxon>Chitinophagia</taxon>
        <taxon>Chitinophagales</taxon>
        <taxon>Chitinophagaceae</taxon>
        <taxon>Flavihumibacter</taxon>
    </lineage>
</organism>
<accession>A0A0C1L3N6</accession>
<dbReference type="SUPFAM" id="SSF47413">
    <property type="entry name" value="lambda repressor-like DNA-binding domains"/>
    <property type="match status" value="1"/>
</dbReference>
<dbReference type="InterPro" id="IPR001387">
    <property type="entry name" value="Cro/C1-type_HTH"/>
</dbReference>
<protein>
    <recommendedName>
        <fullName evidence="3">HTH cro/C1-type domain-containing protein</fullName>
    </recommendedName>
</protein>
<dbReference type="AlphaFoldDB" id="A0A0C1L3N6"/>
<evidence type="ECO:0000313" key="1">
    <source>
        <dbReference type="EMBL" id="KIC90278.1"/>
    </source>
</evidence>
<dbReference type="EMBL" id="JSVC01000050">
    <property type="protein sequence ID" value="KIC90278.1"/>
    <property type="molecule type" value="Genomic_DNA"/>
</dbReference>
<dbReference type="Proteomes" id="UP000031408">
    <property type="component" value="Unassembled WGS sequence"/>
</dbReference>
<dbReference type="STRING" id="1349421.OI18_23285"/>
<sequence length="119" mass="13238">MIQSKEAYDLTMQEIDSLMKRGEANLTAGELKRLTVLAAAAEAFEDLHDPMPLPSSLQEIIRIRLLQLHIKQNFAAKLLGVSDAKFSLIMNGKQKPDILFVKAIHEKLSVDANVILKAI</sequence>
<name>A0A0C1L3N6_9BACT</name>
<dbReference type="GO" id="GO:0003677">
    <property type="term" value="F:DNA binding"/>
    <property type="evidence" value="ECO:0007669"/>
    <property type="project" value="InterPro"/>
</dbReference>
<gene>
    <name evidence="1" type="ORF">OI18_23285</name>
</gene>
<comment type="caution">
    <text evidence="1">The sequence shown here is derived from an EMBL/GenBank/DDBJ whole genome shotgun (WGS) entry which is preliminary data.</text>
</comment>
<dbReference type="InterPro" id="IPR010982">
    <property type="entry name" value="Lambda_DNA-bd_dom_sf"/>
</dbReference>
<dbReference type="CDD" id="cd00093">
    <property type="entry name" value="HTH_XRE"/>
    <property type="match status" value="1"/>
</dbReference>
<evidence type="ECO:0000313" key="2">
    <source>
        <dbReference type="Proteomes" id="UP000031408"/>
    </source>
</evidence>
<evidence type="ECO:0008006" key="3">
    <source>
        <dbReference type="Google" id="ProtNLM"/>
    </source>
</evidence>
<proteinExistence type="predicted"/>
<reference evidence="1 2" key="1">
    <citation type="submission" date="2014-11" db="EMBL/GenBank/DDBJ databases">
        <title>Genome sequence of Flavihumibacter solisilvae 3-3.</title>
        <authorList>
            <person name="Zhou G."/>
            <person name="Li M."/>
            <person name="Wang G."/>
        </authorList>
    </citation>
    <scope>NUCLEOTIDE SEQUENCE [LARGE SCALE GENOMIC DNA]</scope>
    <source>
        <strain evidence="1 2">3-3</strain>
    </source>
</reference>
<dbReference type="Gene3D" id="1.10.260.40">
    <property type="entry name" value="lambda repressor-like DNA-binding domains"/>
    <property type="match status" value="1"/>
</dbReference>
<keyword evidence="2" id="KW-1185">Reference proteome</keyword>